<protein>
    <submittedName>
        <fullName evidence="1">Uncharacterized protein</fullName>
    </submittedName>
</protein>
<dbReference type="AlphaFoldDB" id="W2TUA2"/>
<dbReference type="EMBL" id="KI657910">
    <property type="protein sequence ID" value="ETN84632.1"/>
    <property type="molecule type" value="Genomic_DNA"/>
</dbReference>
<name>W2TUA2_NECAM</name>
<dbReference type="Proteomes" id="UP000053676">
    <property type="component" value="Unassembled WGS sequence"/>
</dbReference>
<keyword evidence="2" id="KW-1185">Reference proteome</keyword>
<sequence length="60" mass="7103">MHRRFIFPHPKIPEHRTKAVILGTLGLSAVKEHYKQGNKFYPEKWCIIRASIARFVEIDQ</sequence>
<proteinExistence type="predicted"/>
<accession>W2TUA2</accession>
<organism evidence="1 2">
    <name type="scientific">Necator americanus</name>
    <name type="common">Human hookworm</name>
    <dbReference type="NCBI Taxonomy" id="51031"/>
    <lineage>
        <taxon>Eukaryota</taxon>
        <taxon>Metazoa</taxon>
        <taxon>Ecdysozoa</taxon>
        <taxon>Nematoda</taxon>
        <taxon>Chromadorea</taxon>
        <taxon>Rhabditida</taxon>
        <taxon>Rhabditina</taxon>
        <taxon>Rhabditomorpha</taxon>
        <taxon>Strongyloidea</taxon>
        <taxon>Ancylostomatidae</taxon>
        <taxon>Bunostominae</taxon>
        <taxon>Necator</taxon>
    </lineage>
</organism>
<dbReference type="KEGG" id="nai:NECAME_06793"/>
<evidence type="ECO:0000313" key="2">
    <source>
        <dbReference type="Proteomes" id="UP000053676"/>
    </source>
</evidence>
<reference evidence="2" key="1">
    <citation type="journal article" date="2014" name="Nat. Genet.">
        <title>Genome of the human hookworm Necator americanus.</title>
        <authorList>
            <person name="Tang Y.T."/>
            <person name="Gao X."/>
            <person name="Rosa B.A."/>
            <person name="Abubucker S."/>
            <person name="Hallsworth-Pepin K."/>
            <person name="Martin J."/>
            <person name="Tyagi R."/>
            <person name="Heizer E."/>
            <person name="Zhang X."/>
            <person name="Bhonagiri-Palsikar V."/>
            <person name="Minx P."/>
            <person name="Warren W.C."/>
            <person name="Wang Q."/>
            <person name="Zhan B."/>
            <person name="Hotez P.J."/>
            <person name="Sternberg P.W."/>
            <person name="Dougall A."/>
            <person name="Gaze S.T."/>
            <person name="Mulvenna J."/>
            <person name="Sotillo J."/>
            <person name="Ranganathan S."/>
            <person name="Rabelo E.M."/>
            <person name="Wilson R.K."/>
            <person name="Felgner P.L."/>
            <person name="Bethony J."/>
            <person name="Hawdon J.M."/>
            <person name="Gasser R.B."/>
            <person name="Loukas A."/>
            <person name="Mitreva M."/>
        </authorList>
    </citation>
    <scope>NUCLEOTIDE SEQUENCE [LARGE SCALE GENOMIC DNA]</scope>
</reference>
<evidence type="ECO:0000313" key="1">
    <source>
        <dbReference type="EMBL" id="ETN84632.1"/>
    </source>
</evidence>
<gene>
    <name evidence="1" type="ORF">NECAME_06793</name>
</gene>